<evidence type="ECO:0000256" key="8">
    <source>
        <dbReference type="ARBA" id="ARBA00023136"/>
    </source>
</evidence>
<organism evidence="11 12">
    <name type="scientific">Gloeothece verrucosa (strain PCC 7822)</name>
    <name type="common">Cyanothece sp. (strain PCC 7822)</name>
    <dbReference type="NCBI Taxonomy" id="497965"/>
    <lineage>
        <taxon>Bacteria</taxon>
        <taxon>Bacillati</taxon>
        <taxon>Cyanobacteriota</taxon>
        <taxon>Cyanophyceae</taxon>
        <taxon>Oscillatoriophycideae</taxon>
        <taxon>Chroococcales</taxon>
        <taxon>Aphanothecaceae</taxon>
        <taxon>Gloeothece</taxon>
        <taxon>Gloeothece verrucosa</taxon>
    </lineage>
</organism>
<protein>
    <recommendedName>
        <fullName evidence="9">Phytoene dehydrogenase</fullName>
        <ecNumber evidence="9">1.3.5.5</ecNumber>
    </recommendedName>
</protein>
<dbReference type="STRING" id="497965.Cyan7822_1223"/>
<keyword evidence="12" id="KW-1185">Reference proteome</keyword>
<dbReference type="RefSeq" id="WP_013321334.1">
    <property type="nucleotide sequence ID" value="NC_014501.1"/>
</dbReference>
<dbReference type="Proteomes" id="UP000008206">
    <property type="component" value="Chromosome"/>
</dbReference>
<evidence type="ECO:0000256" key="9">
    <source>
        <dbReference type="RuleBase" id="RU368016"/>
    </source>
</evidence>
<keyword evidence="8" id="KW-0472">Membrane</keyword>
<reference evidence="12" key="1">
    <citation type="journal article" date="2011" name="MBio">
        <title>Novel metabolic attributes of the genus Cyanothece, comprising a group of unicellular nitrogen-fixing Cyanobacteria.</title>
        <authorList>
            <person name="Bandyopadhyay A."/>
            <person name="Elvitigala T."/>
            <person name="Welsh E."/>
            <person name="Stockel J."/>
            <person name="Liberton M."/>
            <person name="Min H."/>
            <person name="Sherman L.A."/>
            <person name="Pakrasi H.B."/>
        </authorList>
    </citation>
    <scope>NUCLEOTIDE SEQUENCE [LARGE SCALE GENOMIC DNA]</scope>
    <source>
        <strain evidence="12">PCC 7822</strain>
    </source>
</reference>
<dbReference type="HOGENOM" id="CLU_022687_1_0_3"/>
<evidence type="ECO:0000256" key="5">
    <source>
        <dbReference type="ARBA" id="ARBA00022646"/>
    </source>
</evidence>
<dbReference type="InterPro" id="IPR001613">
    <property type="entry name" value="Flavin_amine_oxidase"/>
</dbReference>
<sequence>MRVVIAGAGLAGLSCAKYLVDAGFTPIVLERRDVLGGKIAAWKDEDGDWYETGLHIFFGAYPNMLQLFKELGIEERLQWKEHSMIFNQPEKPGTYSRFDFPDIPAPINGVMAILRNNDMLTWPEKILFGIGLIPAMIKGQSYVEEMDRYSFSEWLQKHNIPKRVEKEVFIAMSKALNFINPDEISATILLTALNRFLQEKNGSKMAFLDGSPTERLCEPLVDYITSKGGEVRLNAPLKEILLNHDGTVQSFIIRGVDGAADEILTADLYVSAMPVDPLKVMLPKPWREMDFFKKLEGLEGVPVINLHLWFDRKLTEIDHLLFSRSPLLSVYADMSNTCKEYANPDRSMLELVLAPAKDWITKSDPEIIAATMAELEKLFPQHFTGDNPAKLLKYHVVKTPRSVYKATPGRQACRPDQKTPIANFYLAGDYTMQRYLGSMEGAVLSGKQAASVIAQDYSPKTSTSSIAGEATLV</sequence>
<dbReference type="SUPFAM" id="SSF51905">
    <property type="entry name" value="FAD/NAD(P)-binding domain"/>
    <property type="match status" value="1"/>
</dbReference>
<evidence type="ECO:0000313" key="11">
    <source>
        <dbReference type="EMBL" id="ADN13227.1"/>
    </source>
</evidence>
<keyword evidence="5" id="KW-0359">Herbicide resistance</keyword>
<keyword evidence="6 9" id="KW-0125">Carotenoid biosynthesis</keyword>
<dbReference type="EMBL" id="CP002198">
    <property type="protein sequence ID" value="ADN13227.1"/>
    <property type="molecule type" value="Genomic_DNA"/>
</dbReference>
<dbReference type="NCBIfam" id="TIGR02731">
    <property type="entry name" value="phytoene_desat"/>
    <property type="match status" value="1"/>
</dbReference>
<gene>
    <name evidence="11" type="ordered locus">Cyan7822_1223</name>
</gene>
<comment type="cofactor">
    <cofactor evidence="9">
        <name>NAD(+)</name>
        <dbReference type="ChEBI" id="CHEBI:57540"/>
    </cofactor>
    <cofactor evidence="9">
        <name>NADP(+)</name>
        <dbReference type="ChEBI" id="CHEBI:58349"/>
    </cofactor>
</comment>
<dbReference type="Gene3D" id="3.50.50.60">
    <property type="entry name" value="FAD/NAD(P)-binding domain"/>
    <property type="match status" value="1"/>
</dbReference>
<comment type="similarity">
    <text evidence="4 9">Belongs to the carotenoid/retinoid oxidoreductase family.</text>
</comment>
<dbReference type="eggNOG" id="COG3349">
    <property type="taxonomic scope" value="Bacteria"/>
</dbReference>
<evidence type="ECO:0000313" key="12">
    <source>
        <dbReference type="Proteomes" id="UP000008206"/>
    </source>
</evidence>
<dbReference type="InterPro" id="IPR050464">
    <property type="entry name" value="Zeta_carotene_desat/Oxidored"/>
</dbReference>
<evidence type="ECO:0000256" key="2">
    <source>
        <dbReference type="ARBA" id="ARBA00004202"/>
    </source>
</evidence>
<evidence type="ECO:0000256" key="4">
    <source>
        <dbReference type="ARBA" id="ARBA00006046"/>
    </source>
</evidence>
<comment type="pathway">
    <text evidence="3 9">Carotenoid biosynthesis; lycopene biosynthesis.</text>
</comment>
<dbReference type="AlphaFoldDB" id="E0UGL8"/>
<evidence type="ECO:0000256" key="7">
    <source>
        <dbReference type="ARBA" id="ARBA00023002"/>
    </source>
</evidence>
<dbReference type="OrthoDB" id="438203at2"/>
<dbReference type="UniPathway" id="UPA00803"/>
<name>E0UGL8_GLOV7</name>
<comment type="subcellular location">
    <subcellularLocation>
        <location evidence="2 9">Cell membrane</location>
        <topology evidence="2 9">Peripheral membrane protein</topology>
    </subcellularLocation>
</comment>
<comment type="cofactor">
    <cofactor evidence="1 9">
        <name>FAD</name>
        <dbReference type="ChEBI" id="CHEBI:57692"/>
    </cofactor>
</comment>
<feature type="domain" description="Amine oxidase" evidence="10">
    <location>
        <begin position="10"/>
        <end position="453"/>
    </location>
</feature>
<proteinExistence type="inferred from homology"/>
<dbReference type="eggNOG" id="COG0654">
    <property type="taxonomic scope" value="Bacteria"/>
</dbReference>
<dbReference type="KEGG" id="cyj:Cyan7822_1223"/>
<dbReference type="InterPro" id="IPR002937">
    <property type="entry name" value="Amino_oxidase"/>
</dbReference>
<dbReference type="EC" id="1.3.5.5" evidence="9"/>
<dbReference type="PANTHER" id="PTHR42923">
    <property type="entry name" value="PROTOPORPHYRINOGEN OXIDASE"/>
    <property type="match status" value="1"/>
</dbReference>
<dbReference type="PANTHER" id="PTHR42923:SF45">
    <property type="entry name" value="15-CIS-PHYTOENE DESATURASE, CHLOROPLASTIC_CHROMOPLASTIC"/>
    <property type="match status" value="1"/>
</dbReference>
<evidence type="ECO:0000256" key="1">
    <source>
        <dbReference type="ARBA" id="ARBA00001974"/>
    </source>
</evidence>
<evidence type="ECO:0000256" key="6">
    <source>
        <dbReference type="ARBA" id="ARBA00022746"/>
    </source>
</evidence>
<comment type="function">
    <text evidence="9">This enzyme converts phytoene into zeta-carotene via the intermediary of phytofluene by the symmetrical introduction of two double bonds at the C-11 and C-11' positions of phytoene.</text>
</comment>
<accession>E0UGL8</accession>
<dbReference type="Pfam" id="PF01593">
    <property type="entry name" value="Amino_oxidase"/>
    <property type="match status" value="1"/>
</dbReference>
<dbReference type="GO" id="GO:0016166">
    <property type="term" value="F:phytoene dehydrogenase activity"/>
    <property type="evidence" value="ECO:0007669"/>
    <property type="project" value="UniProtKB-UniRule"/>
</dbReference>
<dbReference type="GO" id="GO:0009635">
    <property type="term" value="P:response to herbicide"/>
    <property type="evidence" value="ECO:0007669"/>
    <property type="project" value="UniProtKB-KW"/>
</dbReference>
<keyword evidence="9" id="KW-1003">Cell membrane</keyword>
<dbReference type="GO" id="GO:0016117">
    <property type="term" value="P:carotenoid biosynthetic process"/>
    <property type="evidence" value="ECO:0007669"/>
    <property type="project" value="UniProtKB-UniRule"/>
</dbReference>
<dbReference type="PRINTS" id="PR00757">
    <property type="entry name" value="AMINEOXDASEF"/>
</dbReference>
<evidence type="ECO:0000256" key="3">
    <source>
        <dbReference type="ARBA" id="ARBA00004900"/>
    </source>
</evidence>
<dbReference type="PROSITE" id="PS51257">
    <property type="entry name" value="PROKAR_LIPOPROTEIN"/>
    <property type="match status" value="1"/>
</dbReference>
<keyword evidence="7 9" id="KW-0560">Oxidoreductase</keyword>
<dbReference type="GO" id="GO:0005886">
    <property type="term" value="C:plasma membrane"/>
    <property type="evidence" value="ECO:0007669"/>
    <property type="project" value="UniProtKB-SubCell"/>
</dbReference>
<dbReference type="FunFam" id="3.50.50.60:FF:000091">
    <property type="entry name" value="15-cis-phytoene desaturase, chloroplastic/chromoplastic"/>
    <property type="match status" value="1"/>
</dbReference>
<dbReference type="InterPro" id="IPR014102">
    <property type="entry name" value="Phytoene_desaturase"/>
</dbReference>
<evidence type="ECO:0000259" key="10">
    <source>
        <dbReference type="Pfam" id="PF01593"/>
    </source>
</evidence>
<dbReference type="InterPro" id="IPR036188">
    <property type="entry name" value="FAD/NAD-bd_sf"/>
</dbReference>